<organism evidence="1 2">
    <name type="scientific">Curtobacterium flaccumfaciens</name>
    <dbReference type="NCBI Taxonomy" id="2035"/>
    <lineage>
        <taxon>Bacteria</taxon>
        <taxon>Bacillati</taxon>
        <taxon>Actinomycetota</taxon>
        <taxon>Actinomycetes</taxon>
        <taxon>Micrococcales</taxon>
        <taxon>Microbacteriaceae</taxon>
        <taxon>Curtobacterium</taxon>
    </lineage>
</organism>
<proteinExistence type="predicted"/>
<evidence type="ECO:0000313" key="2">
    <source>
        <dbReference type="Proteomes" id="UP000295764"/>
    </source>
</evidence>
<comment type="caution">
    <text evidence="1">The sequence shown here is derived from an EMBL/GenBank/DDBJ whole genome shotgun (WGS) entry which is preliminary data.</text>
</comment>
<sequence>MRSHRPYDDGMTDGTVRSHAQGMAADKVLAATGRTPEDWYARIDAADGRTIGHPAIATWLVDQGVDSWWAQGVTIGYEQARGLRIPGQRSDGSFAVSTSRQVPGEREAVLDDVVPVFIDALGFPPTSESRGGKRPSARWTFPDRESVLLNTEDGSRAGTVRIAVQRERLTGPERMPDAKAELQGLLAGL</sequence>
<name>A0A4R6DG51_9MICO</name>
<evidence type="ECO:0008006" key="3">
    <source>
        <dbReference type="Google" id="ProtNLM"/>
    </source>
</evidence>
<gene>
    <name evidence="1" type="ORF">EDF64_10793</name>
</gene>
<dbReference type="Proteomes" id="UP000295764">
    <property type="component" value="Unassembled WGS sequence"/>
</dbReference>
<dbReference type="EMBL" id="SNVW01000007">
    <property type="protein sequence ID" value="TDN43665.1"/>
    <property type="molecule type" value="Genomic_DNA"/>
</dbReference>
<dbReference type="AlphaFoldDB" id="A0A4R6DG51"/>
<accession>A0A4R6DG51</accession>
<evidence type="ECO:0000313" key="1">
    <source>
        <dbReference type="EMBL" id="TDN43665.1"/>
    </source>
</evidence>
<protein>
    <recommendedName>
        <fullName evidence="3">DUF4287 domain-containing protein</fullName>
    </recommendedName>
</protein>
<reference evidence="1 2" key="1">
    <citation type="submission" date="2019-03" db="EMBL/GenBank/DDBJ databases">
        <title>Genomic analyses of the natural microbiome of Caenorhabditis elegans.</title>
        <authorList>
            <person name="Samuel B."/>
        </authorList>
    </citation>
    <scope>NUCLEOTIDE SEQUENCE [LARGE SCALE GENOMIC DNA]</scope>
    <source>
        <strain evidence="1 2">JUb65</strain>
    </source>
</reference>